<protein>
    <submittedName>
        <fullName evidence="1">Uncharacterized protein</fullName>
    </submittedName>
</protein>
<reference evidence="1 2" key="1">
    <citation type="submission" date="2021-06" db="EMBL/GenBank/DDBJ databases">
        <title>Actinomycetes sequencing.</title>
        <authorList>
            <person name="Shan Q."/>
        </authorList>
    </citation>
    <scope>NUCLEOTIDE SEQUENCE [LARGE SCALE GENOMIC DNA]</scope>
    <source>
        <strain evidence="1 2">NEAU-G5</strain>
    </source>
</reference>
<dbReference type="EMBL" id="JAHKNI010000008">
    <property type="protein sequence ID" value="MBU3064579.1"/>
    <property type="molecule type" value="Genomic_DNA"/>
</dbReference>
<comment type="caution">
    <text evidence="1">The sequence shown here is derived from an EMBL/GenBank/DDBJ whole genome shotgun (WGS) entry which is preliminary data.</text>
</comment>
<dbReference type="RefSeq" id="WP_215919881.1">
    <property type="nucleotide sequence ID" value="NZ_JAHKNI010000008.1"/>
</dbReference>
<evidence type="ECO:0000313" key="1">
    <source>
        <dbReference type="EMBL" id="MBU3064579.1"/>
    </source>
</evidence>
<accession>A0ABS6B2S1</accession>
<proteinExistence type="predicted"/>
<dbReference type="Proteomes" id="UP000733379">
    <property type="component" value="Unassembled WGS sequence"/>
</dbReference>
<name>A0ABS6B2S1_9NOCA</name>
<keyword evidence="2" id="KW-1185">Reference proteome</keyword>
<sequence length="46" mass="4896">MTVVSKKPVMAAILSAARSHRTGLLTAAVNEFIKTAEILELSRAAK</sequence>
<gene>
    <name evidence="1" type="ORF">KO481_23985</name>
</gene>
<evidence type="ECO:0000313" key="2">
    <source>
        <dbReference type="Proteomes" id="UP000733379"/>
    </source>
</evidence>
<organism evidence="1 2">
    <name type="scientific">Nocardia albiluteola</name>
    <dbReference type="NCBI Taxonomy" id="2842303"/>
    <lineage>
        <taxon>Bacteria</taxon>
        <taxon>Bacillati</taxon>
        <taxon>Actinomycetota</taxon>
        <taxon>Actinomycetes</taxon>
        <taxon>Mycobacteriales</taxon>
        <taxon>Nocardiaceae</taxon>
        <taxon>Nocardia</taxon>
    </lineage>
</organism>